<organism evidence="2 3">
    <name type="scientific">Podospora australis</name>
    <dbReference type="NCBI Taxonomy" id="1536484"/>
    <lineage>
        <taxon>Eukaryota</taxon>
        <taxon>Fungi</taxon>
        <taxon>Dikarya</taxon>
        <taxon>Ascomycota</taxon>
        <taxon>Pezizomycotina</taxon>
        <taxon>Sordariomycetes</taxon>
        <taxon>Sordariomycetidae</taxon>
        <taxon>Sordariales</taxon>
        <taxon>Podosporaceae</taxon>
        <taxon>Podospora</taxon>
    </lineage>
</organism>
<accession>A0AAN6WQA3</accession>
<evidence type="ECO:0000313" key="3">
    <source>
        <dbReference type="Proteomes" id="UP001302126"/>
    </source>
</evidence>
<dbReference type="EMBL" id="MU864489">
    <property type="protein sequence ID" value="KAK4184427.1"/>
    <property type="molecule type" value="Genomic_DNA"/>
</dbReference>
<feature type="region of interest" description="Disordered" evidence="1">
    <location>
        <begin position="1"/>
        <end position="94"/>
    </location>
</feature>
<proteinExistence type="predicted"/>
<reference evidence="2" key="2">
    <citation type="submission" date="2023-05" db="EMBL/GenBank/DDBJ databases">
        <authorList>
            <consortium name="Lawrence Berkeley National Laboratory"/>
            <person name="Steindorff A."/>
            <person name="Hensen N."/>
            <person name="Bonometti L."/>
            <person name="Westerberg I."/>
            <person name="Brannstrom I.O."/>
            <person name="Guillou S."/>
            <person name="Cros-Aarteil S."/>
            <person name="Calhoun S."/>
            <person name="Haridas S."/>
            <person name="Kuo A."/>
            <person name="Mondo S."/>
            <person name="Pangilinan J."/>
            <person name="Riley R."/>
            <person name="Labutti K."/>
            <person name="Andreopoulos B."/>
            <person name="Lipzen A."/>
            <person name="Chen C."/>
            <person name="Yanf M."/>
            <person name="Daum C."/>
            <person name="Ng V."/>
            <person name="Clum A."/>
            <person name="Ohm R."/>
            <person name="Martin F."/>
            <person name="Silar P."/>
            <person name="Natvig D."/>
            <person name="Lalanne C."/>
            <person name="Gautier V."/>
            <person name="Ament-Velasquez S.L."/>
            <person name="Kruys A."/>
            <person name="Hutchinson M.I."/>
            <person name="Powell A.J."/>
            <person name="Barry K."/>
            <person name="Miller A.N."/>
            <person name="Grigoriev I.V."/>
            <person name="Debuchy R."/>
            <person name="Gladieux P."/>
            <person name="Thoren M.H."/>
            <person name="Johannesson H."/>
        </authorList>
    </citation>
    <scope>NUCLEOTIDE SEQUENCE</scope>
    <source>
        <strain evidence="2">PSN309</strain>
    </source>
</reference>
<comment type="caution">
    <text evidence="2">The sequence shown here is derived from an EMBL/GenBank/DDBJ whole genome shotgun (WGS) entry which is preliminary data.</text>
</comment>
<dbReference type="AlphaFoldDB" id="A0AAN6WQA3"/>
<feature type="compositionally biased region" description="Gly residues" evidence="1">
    <location>
        <begin position="76"/>
        <end position="88"/>
    </location>
</feature>
<gene>
    <name evidence="2" type="ORF">QBC35DRAFT_58045</name>
</gene>
<feature type="compositionally biased region" description="Polar residues" evidence="1">
    <location>
        <begin position="60"/>
        <end position="72"/>
    </location>
</feature>
<sequence>MPLLSNMLKSSTSGSSSAIPSRISAARLPPARTLYARPVPKPPGSSIPTKPPRSTPSSPFQQTQTRSASESSFLPGHGGKNDMGGPGGQELYPASTPLRKKFEHETIYGVLLACTAMAIAKFAQWNYDPNKKYVLVHDNTKGELDDVKFIPVTVPAEPAREVPTVSSVRRWA</sequence>
<reference evidence="2" key="1">
    <citation type="journal article" date="2023" name="Mol. Phylogenet. Evol.">
        <title>Genome-scale phylogeny and comparative genomics of the fungal order Sordariales.</title>
        <authorList>
            <person name="Hensen N."/>
            <person name="Bonometti L."/>
            <person name="Westerberg I."/>
            <person name="Brannstrom I.O."/>
            <person name="Guillou S."/>
            <person name="Cros-Aarteil S."/>
            <person name="Calhoun S."/>
            <person name="Haridas S."/>
            <person name="Kuo A."/>
            <person name="Mondo S."/>
            <person name="Pangilinan J."/>
            <person name="Riley R."/>
            <person name="LaButti K."/>
            <person name="Andreopoulos B."/>
            <person name="Lipzen A."/>
            <person name="Chen C."/>
            <person name="Yan M."/>
            <person name="Daum C."/>
            <person name="Ng V."/>
            <person name="Clum A."/>
            <person name="Steindorff A."/>
            <person name="Ohm R.A."/>
            <person name="Martin F."/>
            <person name="Silar P."/>
            <person name="Natvig D.O."/>
            <person name="Lalanne C."/>
            <person name="Gautier V."/>
            <person name="Ament-Velasquez S.L."/>
            <person name="Kruys A."/>
            <person name="Hutchinson M.I."/>
            <person name="Powell A.J."/>
            <person name="Barry K."/>
            <person name="Miller A.N."/>
            <person name="Grigoriev I.V."/>
            <person name="Debuchy R."/>
            <person name="Gladieux P."/>
            <person name="Hiltunen Thoren M."/>
            <person name="Johannesson H."/>
        </authorList>
    </citation>
    <scope>NUCLEOTIDE SEQUENCE</scope>
    <source>
        <strain evidence="2">PSN309</strain>
    </source>
</reference>
<dbReference type="Proteomes" id="UP001302126">
    <property type="component" value="Unassembled WGS sequence"/>
</dbReference>
<keyword evidence="3" id="KW-1185">Reference proteome</keyword>
<feature type="compositionally biased region" description="Low complexity" evidence="1">
    <location>
        <begin position="1"/>
        <end position="24"/>
    </location>
</feature>
<feature type="compositionally biased region" description="Pro residues" evidence="1">
    <location>
        <begin position="39"/>
        <end position="54"/>
    </location>
</feature>
<name>A0AAN6WQA3_9PEZI</name>
<evidence type="ECO:0000256" key="1">
    <source>
        <dbReference type="SAM" id="MobiDB-lite"/>
    </source>
</evidence>
<evidence type="ECO:0000313" key="2">
    <source>
        <dbReference type="EMBL" id="KAK4184427.1"/>
    </source>
</evidence>
<protein>
    <submittedName>
        <fullName evidence="2">Uncharacterized protein</fullName>
    </submittedName>
</protein>